<keyword evidence="4" id="KW-0418">Kinase</keyword>
<evidence type="ECO:0000256" key="2">
    <source>
        <dbReference type="ARBA" id="ARBA00022679"/>
    </source>
</evidence>
<dbReference type="PANTHER" id="PTHR46566:SF5">
    <property type="entry name" value="1-PHOSPHOFRUCTOKINASE"/>
    <property type="match status" value="1"/>
</dbReference>
<dbReference type="InterPro" id="IPR029056">
    <property type="entry name" value="Ribokinase-like"/>
</dbReference>
<organism evidence="8 9">
    <name type="scientific">Georgenia soli</name>
    <dbReference type="NCBI Taxonomy" id="638953"/>
    <lineage>
        <taxon>Bacteria</taxon>
        <taxon>Bacillati</taxon>
        <taxon>Actinomycetota</taxon>
        <taxon>Actinomycetes</taxon>
        <taxon>Micrococcales</taxon>
        <taxon>Bogoriellaceae</taxon>
        <taxon>Georgenia</taxon>
    </lineage>
</organism>
<keyword evidence="9" id="KW-1185">Reference proteome</keyword>
<keyword evidence="3" id="KW-0547">Nucleotide-binding</keyword>
<evidence type="ECO:0000256" key="6">
    <source>
        <dbReference type="PIRNR" id="PIRNR000535"/>
    </source>
</evidence>
<dbReference type="Gene3D" id="3.40.1190.20">
    <property type="match status" value="1"/>
</dbReference>
<dbReference type="Pfam" id="PF00294">
    <property type="entry name" value="PfkB"/>
    <property type="match status" value="1"/>
</dbReference>
<gene>
    <name evidence="8" type="ORF">ATJ97_1984</name>
</gene>
<dbReference type="SUPFAM" id="SSF53613">
    <property type="entry name" value="Ribokinase-like"/>
    <property type="match status" value="1"/>
</dbReference>
<evidence type="ECO:0000256" key="3">
    <source>
        <dbReference type="ARBA" id="ARBA00022741"/>
    </source>
</evidence>
<dbReference type="InterPro" id="IPR002139">
    <property type="entry name" value="Ribo/fructo_kinase"/>
</dbReference>
<dbReference type="InterPro" id="IPR011611">
    <property type="entry name" value="PfkB_dom"/>
</dbReference>
<reference evidence="8 9" key="1">
    <citation type="submission" date="2017-10" db="EMBL/GenBank/DDBJ databases">
        <title>Sequencing the genomes of 1000 actinobacteria strains.</title>
        <authorList>
            <person name="Klenk H.-P."/>
        </authorList>
    </citation>
    <scope>NUCLEOTIDE SEQUENCE [LARGE SCALE GENOMIC DNA]</scope>
    <source>
        <strain evidence="8 9">DSM 21838</strain>
    </source>
</reference>
<dbReference type="AlphaFoldDB" id="A0A2A9EKP9"/>
<evidence type="ECO:0000313" key="8">
    <source>
        <dbReference type="EMBL" id="PFG39478.1"/>
    </source>
</evidence>
<dbReference type="GO" id="GO:0005524">
    <property type="term" value="F:ATP binding"/>
    <property type="evidence" value="ECO:0007669"/>
    <property type="project" value="UniProtKB-KW"/>
</dbReference>
<proteinExistence type="inferred from homology"/>
<evidence type="ECO:0000256" key="5">
    <source>
        <dbReference type="ARBA" id="ARBA00022840"/>
    </source>
</evidence>
<dbReference type="PROSITE" id="PS00583">
    <property type="entry name" value="PFKB_KINASES_1"/>
    <property type="match status" value="1"/>
</dbReference>
<dbReference type="PANTHER" id="PTHR46566">
    <property type="entry name" value="1-PHOSPHOFRUCTOKINASE-RELATED"/>
    <property type="match status" value="1"/>
</dbReference>
<protein>
    <recommendedName>
        <fullName evidence="7">Carbohydrate kinase PfkB domain-containing protein</fullName>
    </recommendedName>
</protein>
<dbReference type="GO" id="GO:0008443">
    <property type="term" value="F:phosphofructokinase activity"/>
    <property type="evidence" value="ECO:0007669"/>
    <property type="project" value="TreeGrafter"/>
</dbReference>
<dbReference type="RefSeq" id="WP_170037342.1">
    <property type="nucleotide sequence ID" value="NZ_PDJI01000004.1"/>
</dbReference>
<accession>A0A2A9EKP9</accession>
<dbReference type="Proteomes" id="UP000222106">
    <property type="component" value="Unassembled WGS sequence"/>
</dbReference>
<dbReference type="PRINTS" id="PR00990">
    <property type="entry name" value="RIBOKINASE"/>
</dbReference>
<evidence type="ECO:0000256" key="1">
    <source>
        <dbReference type="ARBA" id="ARBA00010688"/>
    </source>
</evidence>
<feature type="domain" description="Carbohydrate kinase PfkB" evidence="7">
    <location>
        <begin position="14"/>
        <end position="288"/>
    </location>
</feature>
<name>A0A2A9EKP9_9MICO</name>
<comment type="similarity">
    <text evidence="1">Belongs to the carbohydrate kinase PfkB family.</text>
</comment>
<evidence type="ECO:0000259" key="7">
    <source>
        <dbReference type="Pfam" id="PF00294"/>
    </source>
</evidence>
<sequence>MIVAVTPNPAWDVTYRVAELVPGTSHRVPDVTGRAGGKGVNVARVVRDLGGDALVVAPVGGLHGQAFTASLADDGVAARLVATGVELRQSVAVVPEQASGWDGGHPTLFNESGEPLPDGVWDGLVATVAEAVGELGPEVVTISGSLPPGTTENQLAELIGAGRRGGAAVLVDTSGDALVWAARARADLVKPNRTEALGATGTGNVHDAAAALRELGAGAVVITDGGDGMRYDDGATRLTARLDTELAGNPTGAGDAALAALALGWTLPWPERLRRAVATSAASVTEPVAGRVDADLAASLLARTDLKEETLA</sequence>
<dbReference type="EMBL" id="PDJI01000004">
    <property type="protein sequence ID" value="PFG39478.1"/>
    <property type="molecule type" value="Genomic_DNA"/>
</dbReference>
<evidence type="ECO:0000256" key="4">
    <source>
        <dbReference type="ARBA" id="ARBA00022777"/>
    </source>
</evidence>
<dbReference type="PIRSF" id="PIRSF000535">
    <property type="entry name" value="1PFK/6PFK/LacC"/>
    <property type="match status" value="1"/>
</dbReference>
<dbReference type="InterPro" id="IPR002173">
    <property type="entry name" value="Carboh/pur_kinase_PfkB_CS"/>
</dbReference>
<comment type="caution">
    <text evidence="8">The sequence shown here is derived from an EMBL/GenBank/DDBJ whole genome shotgun (WGS) entry which is preliminary data.</text>
</comment>
<dbReference type="GO" id="GO:0005829">
    <property type="term" value="C:cytosol"/>
    <property type="evidence" value="ECO:0007669"/>
    <property type="project" value="TreeGrafter"/>
</dbReference>
<evidence type="ECO:0000313" key="9">
    <source>
        <dbReference type="Proteomes" id="UP000222106"/>
    </source>
</evidence>
<dbReference type="InterPro" id="IPR017583">
    <property type="entry name" value="Tagatose/fructose_Pkinase"/>
</dbReference>
<keyword evidence="2 6" id="KW-0808">Transferase</keyword>
<keyword evidence="5" id="KW-0067">ATP-binding</keyword>